<gene>
    <name evidence="3" type="ORF">EVAR_16036_1</name>
</gene>
<dbReference type="EMBL" id="BGZK01000436">
    <property type="protein sequence ID" value="GBP43462.1"/>
    <property type="molecule type" value="Genomic_DNA"/>
</dbReference>
<feature type="compositionally biased region" description="Polar residues" evidence="1">
    <location>
        <begin position="1"/>
        <end position="11"/>
    </location>
</feature>
<name>A0A4C1VYR3_EUMVA</name>
<dbReference type="Proteomes" id="UP000299102">
    <property type="component" value="Unassembled WGS sequence"/>
</dbReference>
<proteinExistence type="predicted"/>
<reference evidence="3 4" key="1">
    <citation type="journal article" date="2019" name="Commun. Biol.">
        <title>The bagworm genome reveals a unique fibroin gene that provides high tensile strength.</title>
        <authorList>
            <person name="Kono N."/>
            <person name="Nakamura H."/>
            <person name="Ohtoshi R."/>
            <person name="Tomita M."/>
            <person name="Numata K."/>
            <person name="Arakawa K."/>
        </authorList>
    </citation>
    <scope>NUCLEOTIDE SEQUENCE [LARGE SCALE GENOMIC DNA]</scope>
</reference>
<sequence length="100" mass="11890">MYASYQGSRLSTPPMDTDNPRKVKSALPASWVEIEYLSRREWVDEGEKGPTEFSLRDEKQQQKLLMYFIILWKYDILLVELTLFRAASQLTTSWLYYIMI</sequence>
<comment type="caution">
    <text evidence="3">The sequence shown here is derived from an EMBL/GenBank/DDBJ whole genome shotgun (WGS) entry which is preliminary data.</text>
</comment>
<organism evidence="3 4">
    <name type="scientific">Eumeta variegata</name>
    <name type="common">Bagworm moth</name>
    <name type="synonym">Eumeta japonica</name>
    <dbReference type="NCBI Taxonomy" id="151549"/>
    <lineage>
        <taxon>Eukaryota</taxon>
        <taxon>Metazoa</taxon>
        <taxon>Ecdysozoa</taxon>
        <taxon>Arthropoda</taxon>
        <taxon>Hexapoda</taxon>
        <taxon>Insecta</taxon>
        <taxon>Pterygota</taxon>
        <taxon>Neoptera</taxon>
        <taxon>Endopterygota</taxon>
        <taxon>Lepidoptera</taxon>
        <taxon>Glossata</taxon>
        <taxon>Ditrysia</taxon>
        <taxon>Tineoidea</taxon>
        <taxon>Psychidae</taxon>
        <taxon>Oiketicinae</taxon>
        <taxon>Eumeta</taxon>
    </lineage>
</organism>
<evidence type="ECO:0000313" key="3">
    <source>
        <dbReference type="EMBL" id="GBP43462.1"/>
    </source>
</evidence>
<feature type="region of interest" description="Disordered" evidence="1">
    <location>
        <begin position="1"/>
        <end position="22"/>
    </location>
</feature>
<protein>
    <submittedName>
        <fullName evidence="3">Uncharacterized protein</fullName>
    </submittedName>
</protein>
<accession>A0A4C1VYR3</accession>
<feature type="transmembrane region" description="Helical" evidence="2">
    <location>
        <begin position="64"/>
        <end position="87"/>
    </location>
</feature>
<keyword evidence="2" id="KW-1133">Transmembrane helix</keyword>
<keyword evidence="2" id="KW-0812">Transmembrane</keyword>
<keyword evidence="4" id="KW-1185">Reference proteome</keyword>
<evidence type="ECO:0000313" key="4">
    <source>
        <dbReference type="Proteomes" id="UP000299102"/>
    </source>
</evidence>
<keyword evidence="2" id="KW-0472">Membrane</keyword>
<evidence type="ECO:0000256" key="1">
    <source>
        <dbReference type="SAM" id="MobiDB-lite"/>
    </source>
</evidence>
<dbReference type="AlphaFoldDB" id="A0A4C1VYR3"/>
<evidence type="ECO:0000256" key="2">
    <source>
        <dbReference type="SAM" id="Phobius"/>
    </source>
</evidence>